<dbReference type="Gene3D" id="1.10.10.2840">
    <property type="entry name" value="PucR C-terminal helix-turn-helix domain"/>
    <property type="match status" value="1"/>
</dbReference>
<dbReference type="InterPro" id="IPR042070">
    <property type="entry name" value="PucR_C-HTH_sf"/>
</dbReference>
<dbReference type="EMBL" id="JAARWN010000003">
    <property type="protein sequence ID" value="MBC1935841.1"/>
    <property type="molecule type" value="Genomic_DNA"/>
</dbReference>
<dbReference type="AlphaFoldDB" id="A0A7X0Y2L2"/>
<dbReference type="InterPro" id="IPR009057">
    <property type="entry name" value="Homeodomain-like_sf"/>
</dbReference>
<feature type="domain" description="PucR C-terminal helix-turn-helix" evidence="1">
    <location>
        <begin position="234"/>
        <end position="285"/>
    </location>
</feature>
<evidence type="ECO:0000313" key="2">
    <source>
        <dbReference type="EMBL" id="MBC1935841.1"/>
    </source>
</evidence>
<dbReference type="InterPro" id="IPR025736">
    <property type="entry name" value="PucR_C-HTH_dom"/>
</dbReference>
<accession>A0A7X0Y2L2</accession>
<dbReference type="RefSeq" id="WP_185525819.1">
    <property type="nucleotide sequence ID" value="NZ_JAARWN010000003.1"/>
</dbReference>
<comment type="caution">
    <text evidence="2">The sequence shown here is derived from an EMBL/GenBank/DDBJ whole genome shotgun (WGS) entry which is preliminary data.</text>
</comment>
<dbReference type="InterPro" id="IPR051448">
    <property type="entry name" value="CdaR-like_regulators"/>
</dbReference>
<dbReference type="Proteomes" id="UP000535908">
    <property type="component" value="Unassembled WGS sequence"/>
</dbReference>
<protein>
    <submittedName>
        <fullName evidence="2">PucR family transcriptional regulator</fullName>
    </submittedName>
</protein>
<gene>
    <name evidence="2" type="ORF">HCA69_05640</name>
</gene>
<dbReference type="PANTHER" id="PTHR33744">
    <property type="entry name" value="CARBOHYDRATE DIACID REGULATOR"/>
    <property type="match status" value="1"/>
</dbReference>
<dbReference type="SUPFAM" id="SSF46689">
    <property type="entry name" value="Homeodomain-like"/>
    <property type="match status" value="1"/>
</dbReference>
<evidence type="ECO:0000259" key="1">
    <source>
        <dbReference type="Pfam" id="PF13556"/>
    </source>
</evidence>
<dbReference type="Pfam" id="PF13556">
    <property type="entry name" value="HTH_30"/>
    <property type="match status" value="1"/>
</dbReference>
<dbReference type="PANTHER" id="PTHR33744:SF15">
    <property type="entry name" value="CARBOHYDRATE DIACID REGULATOR"/>
    <property type="match status" value="1"/>
</dbReference>
<evidence type="ECO:0000313" key="3">
    <source>
        <dbReference type="Proteomes" id="UP000535908"/>
    </source>
</evidence>
<reference evidence="2 3" key="1">
    <citation type="submission" date="2020-03" db="EMBL/GenBank/DDBJ databases">
        <title>Soil Listeria distribution.</title>
        <authorList>
            <person name="Liao J."/>
            <person name="Wiedmann M."/>
        </authorList>
    </citation>
    <scope>NUCLEOTIDE SEQUENCE [LARGE SCALE GENOMIC DNA]</scope>
    <source>
        <strain evidence="2 3">FSL L7-0741</strain>
    </source>
</reference>
<organism evidence="2 3">
    <name type="scientific">Listeria grandensis</name>
    <dbReference type="NCBI Taxonomy" id="1494963"/>
    <lineage>
        <taxon>Bacteria</taxon>
        <taxon>Bacillati</taxon>
        <taxon>Bacillota</taxon>
        <taxon>Bacilli</taxon>
        <taxon>Bacillales</taxon>
        <taxon>Listeriaceae</taxon>
        <taxon>Listeria</taxon>
    </lineage>
</organism>
<proteinExistence type="predicted"/>
<sequence length="292" mass="33961">MRIKKLKERYPDLTYSEKPLKANTTHLFFYENPYYFAIPKKTLTTEEQLLLQTLFQAPTPTFKNAGLEQWYALLFTQKEVTLAAKPDAYRIIQFQIQSGTPTKATLNEWQKALTSFFAQDAELLMLTDDYGVIIEKVAGSLLGEEELDAIATTLEGDFYMRVHFFMGLFHQQNLLLRDLFAEEQRLFRQSSNHLVQTVESNCLPMIAEQLTNSLLAQQIGLLFEKDEMWEPLIKALWEQQGNLSMTAKSLFMHRNTIQYRIDKFQELTNLSLRKTDGLLFAYLSCLMYEASK</sequence>
<name>A0A7X0Y2L2_9LIST</name>